<dbReference type="AlphaFoldDB" id="A0A7U7J0B0"/>
<dbReference type="Proteomes" id="UP000027590">
    <property type="component" value="Unassembled WGS sequence"/>
</dbReference>
<organism evidence="1 2">
    <name type="scientific">Parasaccharibacter apium</name>
    <dbReference type="NCBI Taxonomy" id="1510841"/>
    <lineage>
        <taxon>Bacteria</taxon>
        <taxon>Pseudomonadati</taxon>
        <taxon>Pseudomonadota</taxon>
        <taxon>Alphaproteobacteria</taxon>
        <taxon>Acetobacterales</taxon>
        <taxon>Acetobacteraceae</taxon>
        <taxon>Parasaccharibacter</taxon>
    </lineage>
</organism>
<reference evidence="1 2" key="1">
    <citation type="journal article" date="2014" name="Genome Biol. Evol.">
        <title>Acetic acid bacteria genomes reveal functional traits for adaptation to life in insect guts.</title>
        <authorList>
            <person name="Chouaia B."/>
            <person name="Gaiarsa S."/>
            <person name="Crotti E."/>
            <person name="Comandatore F."/>
            <person name="Degli Esposti M."/>
            <person name="Ricci I."/>
            <person name="Alma A."/>
            <person name="Favia G."/>
            <person name="Bandi C."/>
            <person name="Daffonchio D."/>
        </authorList>
    </citation>
    <scope>NUCLEOTIDE SEQUENCE [LARGE SCALE GENOMIC DNA]</scope>
    <source>
        <strain evidence="2">AM169</strain>
    </source>
</reference>
<comment type="caution">
    <text evidence="1">The sequence shown here is derived from an EMBL/GenBank/DDBJ whole genome shotgun (WGS) entry which is preliminary data.</text>
</comment>
<gene>
    <name evidence="1" type="ORF">SACS_0238</name>
</gene>
<evidence type="ECO:0000313" key="1">
    <source>
        <dbReference type="EMBL" id="CDG32976.1"/>
    </source>
</evidence>
<accession>A0A7U7J0B0</accession>
<sequence>MPGAVGPLGGWVVMKRLLFCWNEKDEGMKYDAAWLDTRFGFAKKSVSVQ</sequence>
<dbReference type="EMBL" id="CBLY010000002">
    <property type="protein sequence ID" value="CDG32976.1"/>
    <property type="molecule type" value="Genomic_DNA"/>
</dbReference>
<protein>
    <submittedName>
        <fullName evidence="1">Uncharacterized protein</fullName>
    </submittedName>
</protein>
<evidence type="ECO:0000313" key="2">
    <source>
        <dbReference type="Proteomes" id="UP000027590"/>
    </source>
</evidence>
<proteinExistence type="predicted"/>
<reference evidence="1 2" key="2">
    <citation type="journal article" date="2014" name="PLoS ONE">
        <title>Evolution of mitochondria reconstructed from the energy metabolism of living bacteria.</title>
        <authorList>
            <person name="Degli Esposti M."/>
            <person name="Chouaia B."/>
            <person name="Comandatore F."/>
            <person name="Crotti E."/>
            <person name="Sassera D."/>
            <person name="Lievens P.M."/>
            <person name="Daffonchio D."/>
            <person name="Bandi C."/>
        </authorList>
    </citation>
    <scope>NUCLEOTIDE SEQUENCE [LARGE SCALE GENOMIC DNA]</scope>
    <source>
        <strain evidence="2">AM169</strain>
    </source>
</reference>
<name>A0A7U7J0B0_9PROT</name>